<dbReference type="InterPro" id="IPR045063">
    <property type="entry name" value="Dynamin_N"/>
</dbReference>
<accession>A0AAE0FZ98</accession>
<evidence type="ECO:0000256" key="1">
    <source>
        <dbReference type="SAM" id="Coils"/>
    </source>
</evidence>
<dbReference type="Proteomes" id="UP001190700">
    <property type="component" value="Unassembled WGS sequence"/>
</dbReference>
<dbReference type="InterPro" id="IPR027417">
    <property type="entry name" value="P-loop_NTPase"/>
</dbReference>
<dbReference type="SMART" id="SM00053">
    <property type="entry name" value="DYNc"/>
    <property type="match status" value="1"/>
</dbReference>
<keyword evidence="1" id="KW-0175">Coiled coil</keyword>
<dbReference type="GO" id="GO:0005777">
    <property type="term" value="C:peroxisome"/>
    <property type="evidence" value="ECO:0007669"/>
    <property type="project" value="TreeGrafter"/>
</dbReference>
<feature type="region of interest" description="Disordered" evidence="2">
    <location>
        <begin position="1"/>
        <end position="67"/>
    </location>
</feature>
<dbReference type="InterPro" id="IPR030381">
    <property type="entry name" value="G_DYNAMIN_dom"/>
</dbReference>
<evidence type="ECO:0000313" key="5">
    <source>
        <dbReference type="Proteomes" id="UP001190700"/>
    </source>
</evidence>
<dbReference type="GO" id="GO:0003924">
    <property type="term" value="F:GTPase activity"/>
    <property type="evidence" value="ECO:0007669"/>
    <property type="project" value="InterPro"/>
</dbReference>
<feature type="region of interest" description="Disordered" evidence="2">
    <location>
        <begin position="806"/>
        <end position="825"/>
    </location>
</feature>
<feature type="domain" description="Dynamin-type G" evidence="3">
    <location>
        <begin position="93"/>
        <end position="391"/>
    </location>
</feature>
<dbReference type="GO" id="GO:0005525">
    <property type="term" value="F:GTP binding"/>
    <property type="evidence" value="ECO:0007669"/>
    <property type="project" value="InterPro"/>
</dbReference>
<proteinExistence type="predicted"/>
<dbReference type="PROSITE" id="PS51718">
    <property type="entry name" value="G_DYNAMIN_2"/>
    <property type="match status" value="1"/>
</dbReference>
<dbReference type="GO" id="GO:0005874">
    <property type="term" value="C:microtubule"/>
    <property type="evidence" value="ECO:0007669"/>
    <property type="project" value="TreeGrafter"/>
</dbReference>
<evidence type="ECO:0000259" key="3">
    <source>
        <dbReference type="PROSITE" id="PS51718"/>
    </source>
</evidence>
<dbReference type="PRINTS" id="PR00195">
    <property type="entry name" value="DYNAMIN"/>
</dbReference>
<dbReference type="SUPFAM" id="SSF52540">
    <property type="entry name" value="P-loop containing nucleoside triphosphate hydrolases"/>
    <property type="match status" value="1"/>
</dbReference>
<feature type="coiled-coil region" evidence="1">
    <location>
        <begin position="394"/>
        <end position="421"/>
    </location>
</feature>
<keyword evidence="5" id="KW-1185">Reference proteome</keyword>
<organism evidence="4 5">
    <name type="scientific">Cymbomonas tetramitiformis</name>
    <dbReference type="NCBI Taxonomy" id="36881"/>
    <lineage>
        <taxon>Eukaryota</taxon>
        <taxon>Viridiplantae</taxon>
        <taxon>Chlorophyta</taxon>
        <taxon>Pyramimonadophyceae</taxon>
        <taxon>Pyramimonadales</taxon>
        <taxon>Pyramimonadaceae</taxon>
        <taxon>Cymbomonas</taxon>
    </lineage>
</organism>
<reference evidence="4 5" key="1">
    <citation type="journal article" date="2015" name="Genome Biol. Evol.">
        <title>Comparative Genomics of a Bacterivorous Green Alga Reveals Evolutionary Causalities and Consequences of Phago-Mixotrophic Mode of Nutrition.</title>
        <authorList>
            <person name="Burns J.A."/>
            <person name="Paasch A."/>
            <person name="Narechania A."/>
            <person name="Kim E."/>
        </authorList>
    </citation>
    <scope>NUCLEOTIDE SEQUENCE [LARGE SCALE GENOMIC DNA]</scope>
    <source>
        <strain evidence="4 5">PLY_AMNH</strain>
    </source>
</reference>
<dbReference type="EMBL" id="LGRX02011736">
    <property type="protein sequence ID" value="KAK3268569.1"/>
    <property type="molecule type" value="Genomic_DNA"/>
</dbReference>
<name>A0AAE0FZ98_9CHLO</name>
<gene>
    <name evidence="4" type="ORF">CYMTET_22934</name>
</gene>
<dbReference type="CDD" id="cd08771">
    <property type="entry name" value="DLP_1"/>
    <property type="match status" value="1"/>
</dbReference>
<protein>
    <recommendedName>
        <fullName evidence="3">Dynamin-type G domain-containing protein</fullName>
    </recommendedName>
</protein>
<sequence>MNGPQVESAERWLASKVNGPRTPSSRSGQHRPKAAQQPSSPSPEGDENFARRGAAEKPVDSTGSPERFFQRGNETLYEAYNQLHSLAQEFDKPFDAPAILVVGQQTDGKSALVEALMGFQFNHVGGGTKTRRPISINMKYNAACTEPRCFLITDDAGNGERELTLYELQDHIEAENRRLEQEAEQFWAKEIVVKIEYKYCPNLTIIDTPGLISAPNKSRAVTPLQASARAVEKLVKSKMENKDYIILCLEDSSDWSNASTRNLVLEVDPDMRRTVIVSTKLDTRIPQFSRGEDIERFLRPPARLLDSNILGSSPFFTSVPSGRVGNARDAVFRSDDHFRSAVWEREDNDVAELEKILNRSLDNVERQRVGVSQLRRFLEKLLRRRYLENVPSIVPVLEREYRSAQEKLLHTQEELSDLDSDKLKERGRAFYSQFVTKLPLLIRGTMAAPVDRFGETLADEHIRGGAFVGADGRPLPASAELDNAEMRLMGGAQWTRALQEFRQVVGTVSCPSVNREEIVNACGVDEVHDGINYTRTACVIAVAKAKEAFEPFLHQLGYRLGHVMRRLLQIAMYMMRKDGQFLNGHELFLKRVGSAYYNFVEESMRNVLGKTMEDLESTTEFVSWSLHSQGSAGLQHVLSTLSCAPPTAATDQAETAARGGRQLVSGNSSQGHLSALVENTLWSRKLATVTEDIVQALVCQIFVGIRDHIIASAELKMNCFFLMPVIHKFPMRLREELEQAFDEDIDSVFDVAVVRHALESRKSSLEKELQQVEHIQEKFNTIHHHLTSPSVQAQRVRDQADGVVHKRSPLAPVPGQNKGSPAITV</sequence>
<dbReference type="Pfam" id="PF00350">
    <property type="entry name" value="Dynamin_N"/>
    <property type="match status" value="1"/>
</dbReference>
<dbReference type="FunFam" id="3.40.50.300:FF:001281">
    <property type="entry name" value="Dynamin-like protein ARC5"/>
    <property type="match status" value="1"/>
</dbReference>
<dbReference type="GO" id="GO:0016559">
    <property type="term" value="P:peroxisome fission"/>
    <property type="evidence" value="ECO:0007669"/>
    <property type="project" value="TreeGrafter"/>
</dbReference>
<dbReference type="AlphaFoldDB" id="A0AAE0FZ98"/>
<comment type="caution">
    <text evidence="4">The sequence shown here is derived from an EMBL/GenBank/DDBJ whole genome shotgun (WGS) entry which is preliminary data.</text>
</comment>
<feature type="compositionally biased region" description="Basic and acidic residues" evidence="2">
    <location>
        <begin position="48"/>
        <end position="59"/>
    </location>
</feature>
<evidence type="ECO:0000256" key="2">
    <source>
        <dbReference type="SAM" id="MobiDB-lite"/>
    </source>
</evidence>
<dbReference type="GO" id="GO:0008017">
    <property type="term" value="F:microtubule binding"/>
    <property type="evidence" value="ECO:0007669"/>
    <property type="project" value="TreeGrafter"/>
</dbReference>
<dbReference type="InterPro" id="IPR022812">
    <property type="entry name" value="Dynamin"/>
</dbReference>
<dbReference type="PANTHER" id="PTHR11566:SF78">
    <property type="entry name" value="DYNAMIN-LIKE PROTEIN ARC5"/>
    <property type="match status" value="1"/>
</dbReference>
<evidence type="ECO:0000313" key="4">
    <source>
        <dbReference type="EMBL" id="KAK3268569.1"/>
    </source>
</evidence>
<dbReference type="PANTHER" id="PTHR11566">
    <property type="entry name" value="DYNAMIN"/>
    <property type="match status" value="1"/>
</dbReference>
<dbReference type="Gene3D" id="3.40.50.300">
    <property type="entry name" value="P-loop containing nucleotide triphosphate hydrolases"/>
    <property type="match status" value="1"/>
</dbReference>
<dbReference type="GO" id="GO:0016020">
    <property type="term" value="C:membrane"/>
    <property type="evidence" value="ECO:0007669"/>
    <property type="project" value="TreeGrafter"/>
</dbReference>
<dbReference type="InterPro" id="IPR001401">
    <property type="entry name" value="Dynamin_GTPase"/>
</dbReference>